<comment type="caution">
    <text evidence="2">The sequence shown here is derived from an EMBL/GenBank/DDBJ whole genome shotgun (WGS) entry which is preliminary data.</text>
</comment>
<dbReference type="InterPro" id="IPR024344">
    <property type="entry name" value="MDMPI_metal-binding"/>
</dbReference>
<dbReference type="Gene3D" id="1.20.120.450">
    <property type="entry name" value="dinb family like domain"/>
    <property type="match status" value="1"/>
</dbReference>
<dbReference type="NCBIfam" id="TIGR03083">
    <property type="entry name" value="maleylpyruvate isomerase family mycothiol-dependent enzyme"/>
    <property type="match status" value="1"/>
</dbReference>
<dbReference type="AlphaFoldDB" id="A0A255EE75"/>
<dbReference type="InterPro" id="IPR017517">
    <property type="entry name" value="Maleyloyr_isom"/>
</dbReference>
<dbReference type="SUPFAM" id="SSF109854">
    <property type="entry name" value="DinB/YfiT-like putative metalloenzymes"/>
    <property type="match status" value="1"/>
</dbReference>
<keyword evidence="2" id="KW-0413">Isomerase</keyword>
<gene>
    <name evidence="2" type="ORF">CGZ91_10120</name>
</gene>
<accession>A0A255EE75</accession>
<dbReference type="Pfam" id="PF11716">
    <property type="entry name" value="MDMPI_N"/>
    <property type="match status" value="1"/>
</dbReference>
<dbReference type="InterPro" id="IPR034660">
    <property type="entry name" value="DinB/YfiT-like"/>
</dbReference>
<keyword evidence="3" id="KW-1185">Reference proteome</keyword>
<evidence type="ECO:0000259" key="1">
    <source>
        <dbReference type="Pfam" id="PF11716"/>
    </source>
</evidence>
<proteinExistence type="predicted"/>
<dbReference type="RefSeq" id="WP_094454848.1">
    <property type="nucleotide sequence ID" value="NZ_NMVJ01000008.1"/>
</dbReference>
<evidence type="ECO:0000313" key="2">
    <source>
        <dbReference type="EMBL" id="OYN89854.1"/>
    </source>
</evidence>
<sequence length="248" mass="26725">MSAPDSPGTEFPGPDIVRHRVQEATQRLLGDTISLSDEDWQAPSALPGWTRAHIASHLARNAEGLAGLLEQVRAGEPAAVYDSADARDLAIERGSERSGLDLQIDLDTSAGQLAQAWSNVPAELWQEEVTMGTRRVALGLAPLARLQEVLVHHVDLACGFSFEDIRADTAVWLLRWTGLQRRMPPTTLTTDDGQTIVLGGTADDSEQPVDDNDEPRRLVGHPARLLGWLTGRVDANAVQGAGPSGRPL</sequence>
<dbReference type="GO" id="GO:0016853">
    <property type="term" value="F:isomerase activity"/>
    <property type="evidence" value="ECO:0007669"/>
    <property type="project" value="UniProtKB-KW"/>
</dbReference>
<dbReference type="EMBL" id="NMVJ01000008">
    <property type="protein sequence ID" value="OYN89854.1"/>
    <property type="molecule type" value="Genomic_DNA"/>
</dbReference>
<organism evidence="2 3">
    <name type="scientific">Parenemella sanctibonifatiensis</name>
    <dbReference type="NCBI Taxonomy" id="2016505"/>
    <lineage>
        <taxon>Bacteria</taxon>
        <taxon>Bacillati</taxon>
        <taxon>Actinomycetota</taxon>
        <taxon>Actinomycetes</taxon>
        <taxon>Propionibacteriales</taxon>
        <taxon>Propionibacteriaceae</taxon>
        <taxon>Parenemella</taxon>
    </lineage>
</organism>
<dbReference type="GO" id="GO:0046872">
    <property type="term" value="F:metal ion binding"/>
    <property type="evidence" value="ECO:0007669"/>
    <property type="project" value="InterPro"/>
</dbReference>
<reference evidence="2 3" key="1">
    <citation type="submission" date="2017-07" db="EMBL/GenBank/DDBJ databases">
        <title>Draft whole genome sequences of clinical Proprionibacteriaceae strains.</title>
        <authorList>
            <person name="Bernier A.-M."/>
            <person name="Bernard K."/>
            <person name="Domingo M.-C."/>
        </authorList>
    </citation>
    <scope>NUCLEOTIDE SEQUENCE [LARGE SCALE GENOMIC DNA]</scope>
    <source>
        <strain evidence="2 3">NML 150081</strain>
    </source>
</reference>
<dbReference type="Proteomes" id="UP000216300">
    <property type="component" value="Unassembled WGS sequence"/>
</dbReference>
<protein>
    <submittedName>
        <fullName evidence="2">Maleylpyruvate isomerase</fullName>
    </submittedName>
</protein>
<name>A0A255EE75_9ACTN</name>
<keyword evidence="2" id="KW-0670">Pyruvate</keyword>
<feature type="domain" description="Mycothiol-dependent maleylpyruvate isomerase metal-binding" evidence="1">
    <location>
        <begin position="22"/>
        <end position="157"/>
    </location>
</feature>
<evidence type="ECO:0000313" key="3">
    <source>
        <dbReference type="Proteomes" id="UP000216300"/>
    </source>
</evidence>
<dbReference type="OrthoDB" id="5118203at2"/>